<feature type="compositionally biased region" description="Low complexity" evidence="2">
    <location>
        <begin position="252"/>
        <end position="263"/>
    </location>
</feature>
<evidence type="ECO:0000313" key="6">
    <source>
        <dbReference type="Proteomes" id="UP000037923"/>
    </source>
</evidence>
<dbReference type="SUPFAM" id="SSF57850">
    <property type="entry name" value="RING/U-box"/>
    <property type="match status" value="1"/>
</dbReference>
<dbReference type="InterPro" id="IPR013083">
    <property type="entry name" value="Znf_RING/FYVE/PHD"/>
</dbReference>
<dbReference type="GO" id="GO:0008270">
    <property type="term" value="F:zinc ion binding"/>
    <property type="evidence" value="ECO:0007669"/>
    <property type="project" value="UniProtKB-KW"/>
</dbReference>
<dbReference type="Gene3D" id="1.10.238.10">
    <property type="entry name" value="EF-hand"/>
    <property type="match status" value="2"/>
</dbReference>
<dbReference type="OMA" id="VPCGDIF"/>
<dbReference type="SUPFAM" id="SSF47473">
    <property type="entry name" value="EF-hand"/>
    <property type="match status" value="1"/>
</dbReference>
<protein>
    <recommendedName>
        <fullName evidence="7">Zinc finger protein</fullName>
    </recommendedName>
</protein>
<feature type="compositionally biased region" description="Low complexity" evidence="2">
    <location>
        <begin position="557"/>
        <end position="572"/>
    </location>
</feature>
<reference evidence="5 6" key="1">
    <citation type="submission" date="2015-07" db="EMBL/GenBank/DDBJ databases">
        <title>High-quality genome of monoxenous trypanosomatid Leptomonas pyrrhocoris.</title>
        <authorList>
            <person name="Flegontov P."/>
            <person name="Butenko A."/>
            <person name="Firsov S."/>
            <person name="Vlcek C."/>
            <person name="Logacheva M.D."/>
            <person name="Field M."/>
            <person name="Filatov D."/>
            <person name="Flegontova O."/>
            <person name="Gerasimov E."/>
            <person name="Jackson A.P."/>
            <person name="Kelly S."/>
            <person name="Opperdoes F."/>
            <person name="O'Reilly A."/>
            <person name="Votypka J."/>
            <person name="Yurchenko V."/>
            <person name="Lukes J."/>
        </authorList>
    </citation>
    <scope>NUCLEOTIDE SEQUENCE [LARGE SCALE GENOMIC DNA]</scope>
    <source>
        <strain evidence="5">H10</strain>
    </source>
</reference>
<dbReference type="InterPro" id="IPR011992">
    <property type="entry name" value="EF-hand-dom_pair"/>
</dbReference>
<dbReference type="AlphaFoldDB" id="A0A0N0VDM9"/>
<feature type="domain" description="RING-type" evidence="3">
    <location>
        <begin position="24"/>
        <end position="72"/>
    </location>
</feature>
<sequence>MSSSLPPRQFTMVPGQDIDPLFLCPLCHDSWADPVELVPCGDIFCHACVRAARAQHAAQPMIMENFQCPQCHTVVQSEKKPNRMLLNTVLEVEVECRYCGQRCSRAASAHHECPEGTKQKALEEAAAAAAVVPSSPQLVTSSSATVELNVGTSTAPSPSRAQAPRRASGSSSRAEDLAVAPPAPRGPRRAVQEIEGAFAAIEDDPTSTTFRTRSRVQTVEETGGEGEAGGTPHTAALTTPLYPELHVVAPPASAAQGSAPSPATGTSGPTAPDSALRTAEPWRYYGLTQLEYDQLVGLFVMFDEGTGRLNQQQLRDLCFCMNFVQREEDVKVVFRAMDGDRLGYVTQDAFLLWLSHNRPDPSVLFGLTEFEYTDAILQFRSADPEYNGIIDANEFCALCLTNGYAGTPEEAMRYFHLCDERHTGYVSLLQFLSNLKTIQRIRSSGGNGNGNGSGGGNSTGAPWQSQQQQQQEVPMPRVVGNAPTGTQSPLGNTALLRSTNSSYSMYGSGGGDGRLYASVGDNPLGSPFTQHSGYRSPYPERQSSMHSFLSAGGPVASPSMSQCQQMPQQHQPFLSMPSSLPGDVQHQQHQQQQQPYSQMGRSTTPNVPPLLRPQDVVQQQGKAQKSRSRLHRPSARPQRDEECALM</sequence>
<evidence type="ECO:0000259" key="4">
    <source>
        <dbReference type="PROSITE" id="PS50222"/>
    </source>
</evidence>
<keyword evidence="1" id="KW-0862">Zinc</keyword>
<name>A0A0N0VDM9_LEPPY</name>
<keyword evidence="6" id="KW-1185">Reference proteome</keyword>
<dbReference type="PROSITE" id="PS50222">
    <property type="entry name" value="EF_HAND_2"/>
    <property type="match status" value="1"/>
</dbReference>
<feature type="region of interest" description="Disordered" evidence="2">
    <location>
        <begin position="207"/>
        <end position="232"/>
    </location>
</feature>
<dbReference type="GO" id="GO:0005509">
    <property type="term" value="F:calcium ion binding"/>
    <property type="evidence" value="ECO:0007669"/>
    <property type="project" value="InterPro"/>
</dbReference>
<dbReference type="OrthoDB" id="1630758at2759"/>
<dbReference type="PROSITE" id="PS50089">
    <property type="entry name" value="ZF_RING_2"/>
    <property type="match status" value="1"/>
</dbReference>
<dbReference type="InterPro" id="IPR001841">
    <property type="entry name" value="Znf_RING"/>
</dbReference>
<dbReference type="Gene3D" id="3.30.40.10">
    <property type="entry name" value="Zinc/RING finger domain, C3HC4 (zinc finger)"/>
    <property type="match status" value="1"/>
</dbReference>
<evidence type="ECO:0000259" key="3">
    <source>
        <dbReference type="PROSITE" id="PS50089"/>
    </source>
</evidence>
<feature type="compositionally biased region" description="Gly residues" evidence="2">
    <location>
        <begin position="445"/>
        <end position="458"/>
    </location>
</feature>
<dbReference type="EMBL" id="LGTL01000024">
    <property type="protein sequence ID" value="KPA75532.1"/>
    <property type="molecule type" value="Genomic_DNA"/>
</dbReference>
<gene>
    <name evidence="5" type="ORF">ABB37_08423</name>
</gene>
<accession>A0A0N0VDM9</accession>
<proteinExistence type="predicted"/>
<dbReference type="RefSeq" id="XP_015653971.1">
    <property type="nucleotide sequence ID" value="XM_015807432.1"/>
</dbReference>
<feature type="compositionally biased region" description="Low complexity" evidence="2">
    <location>
        <begin position="153"/>
        <end position="172"/>
    </location>
</feature>
<keyword evidence="1" id="KW-0863">Zinc-finger</keyword>
<evidence type="ECO:0008006" key="7">
    <source>
        <dbReference type="Google" id="ProtNLM"/>
    </source>
</evidence>
<keyword evidence="1" id="KW-0479">Metal-binding</keyword>
<feature type="region of interest" description="Disordered" evidence="2">
    <location>
        <begin position="252"/>
        <end position="274"/>
    </location>
</feature>
<feature type="compositionally biased region" description="Low complexity" evidence="2">
    <location>
        <begin position="585"/>
        <end position="594"/>
    </location>
</feature>
<feature type="region of interest" description="Disordered" evidence="2">
    <location>
        <begin position="442"/>
        <end position="494"/>
    </location>
</feature>
<evidence type="ECO:0000256" key="2">
    <source>
        <dbReference type="SAM" id="MobiDB-lite"/>
    </source>
</evidence>
<evidence type="ECO:0000313" key="5">
    <source>
        <dbReference type="EMBL" id="KPA75532.1"/>
    </source>
</evidence>
<feature type="compositionally biased region" description="Basic residues" evidence="2">
    <location>
        <begin position="624"/>
        <end position="634"/>
    </location>
</feature>
<dbReference type="VEuPathDB" id="TriTrypDB:LpyrH10_24_0630"/>
<feature type="compositionally biased region" description="Basic and acidic residues" evidence="2">
    <location>
        <begin position="637"/>
        <end position="646"/>
    </location>
</feature>
<dbReference type="InterPro" id="IPR002048">
    <property type="entry name" value="EF_hand_dom"/>
</dbReference>
<feature type="region of interest" description="Disordered" evidence="2">
    <location>
        <begin position="517"/>
        <end position="646"/>
    </location>
</feature>
<dbReference type="Proteomes" id="UP000037923">
    <property type="component" value="Unassembled WGS sequence"/>
</dbReference>
<comment type="caution">
    <text evidence="5">The sequence shown here is derived from an EMBL/GenBank/DDBJ whole genome shotgun (WGS) entry which is preliminary data.</text>
</comment>
<feature type="compositionally biased region" description="Polar residues" evidence="2">
    <location>
        <begin position="207"/>
        <end position="217"/>
    </location>
</feature>
<feature type="region of interest" description="Disordered" evidence="2">
    <location>
        <begin position="149"/>
        <end position="188"/>
    </location>
</feature>
<feature type="compositionally biased region" description="Polar residues" evidence="2">
    <location>
        <begin position="483"/>
        <end position="494"/>
    </location>
</feature>
<dbReference type="GeneID" id="26908707"/>
<organism evidence="5 6">
    <name type="scientific">Leptomonas pyrrhocoris</name>
    <name type="common">Firebug parasite</name>
    <dbReference type="NCBI Taxonomy" id="157538"/>
    <lineage>
        <taxon>Eukaryota</taxon>
        <taxon>Discoba</taxon>
        <taxon>Euglenozoa</taxon>
        <taxon>Kinetoplastea</taxon>
        <taxon>Metakinetoplastina</taxon>
        <taxon>Trypanosomatida</taxon>
        <taxon>Trypanosomatidae</taxon>
        <taxon>Leishmaniinae</taxon>
        <taxon>Leptomonas</taxon>
    </lineage>
</organism>
<evidence type="ECO:0000256" key="1">
    <source>
        <dbReference type="PROSITE-ProRule" id="PRU00175"/>
    </source>
</evidence>
<feature type="domain" description="EF-hand" evidence="4">
    <location>
        <begin position="325"/>
        <end position="360"/>
    </location>
</feature>
<feature type="compositionally biased region" description="Polar residues" evidence="2">
    <location>
        <begin position="595"/>
        <end position="605"/>
    </location>
</feature>